<reference evidence="1" key="1">
    <citation type="submission" date="2021-06" db="EMBL/GenBank/DDBJ databases">
        <authorList>
            <person name="Kallberg Y."/>
            <person name="Tangrot J."/>
            <person name="Rosling A."/>
        </authorList>
    </citation>
    <scope>NUCLEOTIDE SEQUENCE</scope>
    <source>
        <strain evidence="1">CL551</strain>
    </source>
</reference>
<organism evidence="1 2">
    <name type="scientific">Acaulospora morrowiae</name>
    <dbReference type="NCBI Taxonomy" id="94023"/>
    <lineage>
        <taxon>Eukaryota</taxon>
        <taxon>Fungi</taxon>
        <taxon>Fungi incertae sedis</taxon>
        <taxon>Mucoromycota</taxon>
        <taxon>Glomeromycotina</taxon>
        <taxon>Glomeromycetes</taxon>
        <taxon>Diversisporales</taxon>
        <taxon>Acaulosporaceae</taxon>
        <taxon>Acaulospora</taxon>
    </lineage>
</organism>
<dbReference type="AlphaFoldDB" id="A0A9N9HHQ8"/>
<gene>
    <name evidence="1" type="ORF">AMORRO_LOCUS11693</name>
</gene>
<sequence length="51" mass="5787">GLPTIMKVIIQVAFSWCSIEQEIKATLFDYHSLANSLSQEQMFFDNGHLIA</sequence>
<dbReference type="Proteomes" id="UP000789342">
    <property type="component" value="Unassembled WGS sequence"/>
</dbReference>
<evidence type="ECO:0000313" key="2">
    <source>
        <dbReference type="Proteomes" id="UP000789342"/>
    </source>
</evidence>
<keyword evidence="2" id="KW-1185">Reference proteome</keyword>
<feature type="non-terminal residue" evidence="1">
    <location>
        <position position="1"/>
    </location>
</feature>
<evidence type="ECO:0000313" key="1">
    <source>
        <dbReference type="EMBL" id="CAG8692386.1"/>
    </source>
</evidence>
<dbReference type="EMBL" id="CAJVPV010015515">
    <property type="protein sequence ID" value="CAG8692386.1"/>
    <property type="molecule type" value="Genomic_DNA"/>
</dbReference>
<protein>
    <submittedName>
        <fullName evidence="1">13499_t:CDS:1</fullName>
    </submittedName>
</protein>
<comment type="caution">
    <text evidence="1">The sequence shown here is derived from an EMBL/GenBank/DDBJ whole genome shotgun (WGS) entry which is preliminary data.</text>
</comment>
<accession>A0A9N9HHQ8</accession>
<name>A0A9N9HHQ8_9GLOM</name>
<proteinExistence type="predicted"/>